<gene>
    <name evidence="15" type="primary">Dmoj\GI15682</name>
    <name evidence="15" type="ORF">Dmoj_GI15682</name>
</gene>
<evidence type="ECO:0000256" key="4">
    <source>
        <dbReference type="ARBA" id="ARBA00022737"/>
    </source>
</evidence>
<organism evidence="15 16">
    <name type="scientific">Drosophila mojavensis</name>
    <name type="common">Fruit fly</name>
    <dbReference type="NCBI Taxonomy" id="7230"/>
    <lineage>
        <taxon>Eukaryota</taxon>
        <taxon>Metazoa</taxon>
        <taxon>Ecdysozoa</taxon>
        <taxon>Arthropoda</taxon>
        <taxon>Hexapoda</taxon>
        <taxon>Insecta</taxon>
        <taxon>Pterygota</taxon>
        <taxon>Neoptera</taxon>
        <taxon>Endopterygota</taxon>
        <taxon>Diptera</taxon>
        <taxon>Brachycera</taxon>
        <taxon>Muscomorpha</taxon>
        <taxon>Ephydroidea</taxon>
        <taxon>Drosophilidae</taxon>
        <taxon>Drosophila</taxon>
    </lineage>
</organism>
<dbReference type="PANTHER" id="PTHR10827">
    <property type="entry name" value="RETICULOCALBIN"/>
    <property type="match status" value="1"/>
</dbReference>
<dbReference type="EMBL" id="CH933807">
    <property type="protein sequence ID" value="EDW11119.2"/>
    <property type="molecule type" value="Genomic_DNA"/>
</dbReference>
<accession>B4KGD2</accession>
<dbReference type="InterPro" id="IPR011992">
    <property type="entry name" value="EF-hand-dom_pair"/>
</dbReference>
<evidence type="ECO:0000256" key="2">
    <source>
        <dbReference type="ARBA" id="ARBA00022723"/>
    </source>
</evidence>
<feature type="domain" description="EF-hand" evidence="14">
    <location>
        <begin position="133"/>
        <end position="168"/>
    </location>
</feature>
<dbReference type="Pfam" id="PF13499">
    <property type="entry name" value="EF-hand_7"/>
    <property type="match status" value="3"/>
</dbReference>
<dbReference type="GO" id="GO:0005509">
    <property type="term" value="F:calcium ion binding"/>
    <property type="evidence" value="ECO:0007669"/>
    <property type="project" value="InterPro"/>
</dbReference>
<reference evidence="15 16" key="1">
    <citation type="journal article" date="2007" name="Nature">
        <title>Evolution of genes and genomes on the Drosophila phylogeny.</title>
        <authorList>
            <consortium name="Drosophila 12 Genomes Consortium"/>
            <person name="Clark A.G."/>
            <person name="Eisen M.B."/>
            <person name="Smith D.R."/>
            <person name="Bergman C.M."/>
            <person name="Oliver B."/>
            <person name="Markow T.A."/>
            <person name="Kaufman T.C."/>
            <person name="Kellis M."/>
            <person name="Gelbart W."/>
            <person name="Iyer V.N."/>
            <person name="Pollard D.A."/>
            <person name="Sackton T.B."/>
            <person name="Larracuente A.M."/>
            <person name="Singh N.D."/>
            <person name="Abad J.P."/>
            <person name="Abt D.N."/>
            <person name="Adryan B."/>
            <person name="Aguade M."/>
            <person name="Akashi H."/>
            <person name="Anderson W.W."/>
            <person name="Aquadro C.F."/>
            <person name="Ardell D.H."/>
            <person name="Arguello R."/>
            <person name="Artieri C.G."/>
            <person name="Barbash D.A."/>
            <person name="Barker D."/>
            <person name="Barsanti P."/>
            <person name="Batterham P."/>
            <person name="Batzoglou S."/>
            <person name="Begun D."/>
            <person name="Bhutkar A."/>
            <person name="Blanco E."/>
            <person name="Bosak S.A."/>
            <person name="Bradley R.K."/>
            <person name="Brand A.D."/>
            <person name="Brent M.R."/>
            <person name="Brooks A.N."/>
            <person name="Brown R.H."/>
            <person name="Butlin R.K."/>
            <person name="Caggese C."/>
            <person name="Calvi B.R."/>
            <person name="Bernardo de Carvalho A."/>
            <person name="Caspi A."/>
            <person name="Castrezana S."/>
            <person name="Celniker S.E."/>
            <person name="Chang J.L."/>
            <person name="Chapple C."/>
            <person name="Chatterji S."/>
            <person name="Chinwalla A."/>
            <person name="Civetta A."/>
            <person name="Clifton S.W."/>
            <person name="Comeron J.M."/>
            <person name="Costello J.C."/>
            <person name="Coyne J.A."/>
            <person name="Daub J."/>
            <person name="David R.G."/>
            <person name="Delcher A.L."/>
            <person name="Delehaunty K."/>
            <person name="Do C.B."/>
            <person name="Ebling H."/>
            <person name="Edwards K."/>
            <person name="Eickbush T."/>
            <person name="Evans J.D."/>
            <person name="Filipski A."/>
            <person name="Findeiss S."/>
            <person name="Freyhult E."/>
            <person name="Fulton L."/>
            <person name="Fulton R."/>
            <person name="Garcia A.C."/>
            <person name="Gardiner A."/>
            <person name="Garfield D.A."/>
            <person name="Garvin B.E."/>
            <person name="Gibson G."/>
            <person name="Gilbert D."/>
            <person name="Gnerre S."/>
            <person name="Godfrey J."/>
            <person name="Good R."/>
            <person name="Gotea V."/>
            <person name="Gravely B."/>
            <person name="Greenberg A.J."/>
            <person name="Griffiths-Jones S."/>
            <person name="Gross S."/>
            <person name="Guigo R."/>
            <person name="Gustafson E.A."/>
            <person name="Haerty W."/>
            <person name="Hahn M.W."/>
            <person name="Halligan D.L."/>
            <person name="Halpern A.L."/>
            <person name="Halter G.M."/>
            <person name="Han M.V."/>
            <person name="Heger A."/>
            <person name="Hillier L."/>
            <person name="Hinrichs A.S."/>
            <person name="Holmes I."/>
            <person name="Hoskins R.A."/>
            <person name="Hubisz M.J."/>
            <person name="Hultmark D."/>
            <person name="Huntley M.A."/>
            <person name="Jaffe D.B."/>
            <person name="Jagadeeshan S."/>
            <person name="Jeck W.R."/>
            <person name="Johnson J."/>
            <person name="Jones C.D."/>
            <person name="Jordan W.C."/>
            <person name="Karpen G.H."/>
            <person name="Kataoka E."/>
            <person name="Keightley P.D."/>
            <person name="Kheradpour P."/>
            <person name="Kirkness E.F."/>
            <person name="Koerich L.B."/>
            <person name="Kristiansen K."/>
            <person name="Kudrna D."/>
            <person name="Kulathinal R.J."/>
            <person name="Kumar S."/>
            <person name="Kwok R."/>
            <person name="Lander E."/>
            <person name="Langley C.H."/>
            <person name="Lapoint R."/>
            <person name="Lazzaro B.P."/>
            <person name="Lee S.J."/>
            <person name="Levesque L."/>
            <person name="Li R."/>
            <person name="Lin C.F."/>
            <person name="Lin M.F."/>
            <person name="Lindblad-Toh K."/>
            <person name="Llopart A."/>
            <person name="Long M."/>
            <person name="Low L."/>
            <person name="Lozovsky E."/>
            <person name="Lu J."/>
            <person name="Luo M."/>
            <person name="Machado C.A."/>
            <person name="Makalowski W."/>
            <person name="Marzo M."/>
            <person name="Matsuda M."/>
            <person name="Matzkin L."/>
            <person name="McAllister B."/>
            <person name="McBride C.S."/>
            <person name="McKernan B."/>
            <person name="McKernan K."/>
            <person name="Mendez-Lago M."/>
            <person name="Minx P."/>
            <person name="Mollenhauer M.U."/>
            <person name="Montooth K."/>
            <person name="Mount S.M."/>
            <person name="Mu X."/>
            <person name="Myers E."/>
            <person name="Negre B."/>
            <person name="Newfeld S."/>
            <person name="Nielsen R."/>
            <person name="Noor M.A."/>
            <person name="O'Grady P."/>
            <person name="Pachter L."/>
            <person name="Papaceit M."/>
            <person name="Parisi M.J."/>
            <person name="Parisi M."/>
            <person name="Parts L."/>
            <person name="Pedersen J.S."/>
            <person name="Pesole G."/>
            <person name="Phillippy A.M."/>
            <person name="Ponting C.P."/>
            <person name="Pop M."/>
            <person name="Porcelli D."/>
            <person name="Powell J.R."/>
            <person name="Prohaska S."/>
            <person name="Pruitt K."/>
            <person name="Puig M."/>
            <person name="Quesneville H."/>
            <person name="Ram K.R."/>
            <person name="Rand D."/>
            <person name="Rasmussen M.D."/>
            <person name="Reed L.K."/>
            <person name="Reenan R."/>
            <person name="Reily A."/>
            <person name="Remington K.A."/>
            <person name="Rieger T.T."/>
            <person name="Ritchie M.G."/>
            <person name="Robin C."/>
            <person name="Rogers Y.H."/>
            <person name="Rohde C."/>
            <person name="Rozas J."/>
            <person name="Rubenfield M.J."/>
            <person name="Ruiz A."/>
            <person name="Russo S."/>
            <person name="Salzberg S.L."/>
            <person name="Sanchez-Gracia A."/>
            <person name="Saranga D.J."/>
            <person name="Sato H."/>
            <person name="Schaeffer S.W."/>
            <person name="Schatz M.C."/>
            <person name="Schlenke T."/>
            <person name="Schwartz R."/>
            <person name="Segarra C."/>
            <person name="Singh R.S."/>
            <person name="Sirot L."/>
            <person name="Sirota M."/>
            <person name="Sisneros N.B."/>
            <person name="Smith C.D."/>
            <person name="Smith T.F."/>
            <person name="Spieth J."/>
            <person name="Stage D.E."/>
            <person name="Stark A."/>
            <person name="Stephan W."/>
            <person name="Strausberg R.L."/>
            <person name="Strempel S."/>
            <person name="Sturgill D."/>
            <person name="Sutton G."/>
            <person name="Sutton G.G."/>
            <person name="Tao W."/>
            <person name="Teichmann S."/>
            <person name="Tobari Y.N."/>
            <person name="Tomimura Y."/>
            <person name="Tsolas J.M."/>
            <person name="Valente V.L."/>
            <person name="Venter E."/>
            <person name="Venter J.C."/>
            <person name="Vicario S."/>
            <person name="Vieira F.G."/>
            <person name="Vilella A.J."/>
            <person name="Villasante A."/>
            <person name="Walenz B."/>
            <person name="Wang J."/>
            <person name="Wasserman M."/>
            <person name="Watts T."/>
            <person name="Wilson D."/>
            <person name="Wilson R.K."/>
            <person name="Wing R.A."/>
            <person name="Wolfner M.F."/>
            <person name="Wong A."/>
            <person name="Wong G.K."/>
            <person name="Wu C.I."/>
            <person name="Wu G."/>
            <person name="Yamamoto D."/>
            <person name="Yang H.P."/>
            <person name="Yang S.P."/>
            <person name="Yorke J.A."/>
            <person name="Yoshida K."/>
            <person name="Zdobnov E."/>
            <person name="Zhang P."/>
            <person name="Zhang Y."/>
            <person name="Zimin A.V."/>
            <person name="Baldwin J."/>
            <person name="Abdouelleil A."/>
            <person name="Abdulkadir J."/>
            <person name="Abebe A."/>
            <person name="Abera B."/>
            <person name="Abreu J."/>
            <person name="Acer S.C."/>
            <person name="Aftuck L."/>
            <person name="Alexander A."/>
            <person name="An P."/>
            <person name="Anderson E."/>
            <person name="Anderson S."/>
            <person name="Arachi H."/>
            <person name="Azer M."/>
            <person name="Bachantsang P."/>
            <person name="Barry A."/>
            <person name="Bayul T."/>
            <person name="Berlin A."/>
            <person name="Bessette D."/>
            <person name="Bloom T."/>
            <person name="Blye J."/>
            <person name="Boguslavskiy L."/>
            <person name="Bonnet C."/>
            <person name="Boukhgalter B."/>
            <person name="Bourzgui I."/>
            <person name="Brown A."/>
            <person name="Cahill P."/>
            <person name="Channer S."/>
            <person name="Cheshatsang Y."/>
            <person name="Chuda L."/>
            <person name="Citroen M."/>
            <person name="Collymore A."/>
            <person name="Cooke P."/>
            <person name="Costello M."/>
            <person name="D'Aco K."/>
            <person name="Daza R."/>
            <person name="De Haan G."/>
            <person name="DeGray S."/>
            <person name="DeMaso C."/>
            <person name="Dhargay N."/>
            <person name="Dooley K."/>
            <person name="Dooley E."/>
            <person name="Doricent M."/>
            <person name="Dorje P."/>
            <person name="Dorjee K."/>
            <person name="Dupes A."/>
            <person name="Elong R."/>
            <person name="Falk J."/>
            <person name="Farina A."/>
            <person name="Faro S."/>
            <person name="Ferguson D."/>
            <person name="Fisher S."/>
            <person name="Foley C.D."/>
            <person name="Franke A."/>
            <person name="Friedrich D."/>
            <person name="Gadbois L."/>
            <person name="Gearin G."/>
            <person name="Gearin C.R."/>
            <person name="Giannoukos G."/>
            <person name="Goode T."/>
            <person name="Graham J."/>
            <person name="Grandbois E."/>
            <person name="Grewal S."/>
            <person name="Gyaltsen K."/>
            <person name="Hafez N."/>
            <person name="Hagos B."/>
            <person name="Hall J."/>
            <person name="Henson C."/>
            <person name="Hollinger A."/>
            <person name="Honan T."/>
            <person name="Huard M.D."/>
            <person name="Hughes L."/>
            <person name="Hurhula B."/>
            <person name="Husby M.E."/>
            <person name="Kamat A."/>
            <person name="Kanga B."/>
            <person name="Kashin S."/>
            <person name="Khazanovich D."/>
            <person name="Kisner P."/>
            <person name="Lance K."/>
            <person name="Lara M."/>
            <person name="Lee W."/>
            <person name="Lennon N."/>
            <person name="Letendre F."/>
            <person name="LeVine R."/>
            <person name="Lipovsky A."/>
            <person name="Liu X."/>
            <person name="Liu J."/>
            <person name="Liu S."/>
            <person name="Lokyitsang T."/>
            <person name="Lokyitsang Y."/>
            <person name="Lubonja R."/>
            <person name="Lui A."/>
            <person name="MacDonald P."/>
            <person name="Magnisalis V."/>
            <person name="Maru K."/>
            <person name="Matthews C."/>
            <person name="McCusker W."/>
            <person name="McDonough S."/>
            <person name="Mehta T."/>
            <person name="Meldrim J."/>
            <person name="Meneus L."/>
            <person name="Mihai O."/>
            <person name="Mihalev A."/>
            <person name="Mihova T."/>
            <person name="Mittelman R."/>
            <person name="Mlenga V."/>
            <person name="Montmayeur A."/>
            <person name="Mulrain L."/>
            <person name="Navidi A."/>
            <person name="Naylor J."/>
            <person name="Negash T."/>
            <person name="Nguyen T."/>
            <person name="Nguyen N."/>
            <person name="Nicol R."/>
            <person name="Norbu C."/>
            <person name="Norbu N."/>
            <person name="Novod N."/>
            <person name="O'Neill B."/>
            <person name="Osman S."/>
            <person name="Markiewicz E."/>
            <person name="Oyono O.L."/>
            <person name="Patti C."/>
            <person name="Phunkhang P."/>
            <person name="Pierre F."/>
            <person name="Priest M."/>
            <person name="Raghuraman S."/>
            <person name="Rege F."/>
            <person name="Reyes R."/>
            <person name="Rise C."/>
            <person name="Rogov P."/>
            <person name="Ross K."/>
            <person name="Ryan E."/>
            <person name="Settipalli S."/>
            <person name="Shea T."/>
            <person name="Sherpa N."/>
            <person name="Shi L."/>
            <person name="Shih D."/>
            <person name="Sparrow T."/>
            <person name="Spaulding J."/>
            <person name="Stalker J."/>
            <person name="Stange-Thomann N."/>
            <person name="Stavropoulos S."/>
            <person name="Stone C."/>
            <person name="Strader C."/>
            <person name="Tesfaye S."/>
            <person name="Thomson T."/>
            <person name="Thoulutsang Y."/>
            <person name="Thoulutsang D."/>
            <person name="Topham K."/>
            <person name="Topping I."/>
            <person name="Tsamla T."/>
            <person name="Vassiliev H."/>
            <person name="Vo A."/>
            <person name="Wangchuk T."/>
            <person name="Wangdi T."/>
            <person name="Weiand M."/>
            <person name="Wilkinson J."/>
            <person name="Wilson A."/>
            <person name="Yadav S."/>
            <person name="Young G."/>
            <person name="Yu Q."/>
            <person name="Zembek L."/>
            <person name="Zhong D."/>
            <person name="Zimmer A."/>
            <person name="Zwirko Z."/>
            <person name="Jaffe D.B."/>
            <person name="Alvarez P."/>
            <person name="Brockman W."/>
            <person name="Butler J."/>
            <person name="Chin C."/>
            <person name="Gnerre S."/>
            <person name="Grabherr M."/>
            <person name="Kleber M."/>
            <person name="Mauceli E."/>
            <person name="MacCallum I."/>
        </authorList>
    </citation>
    <scope>NUCLEOTIDE SEQUENCE [LARGE SCALE GENOMIC DNA]</scope>
    <source>
        <strain evidence="16">Tucson 15081-1352.22</strain>
    </source>
</reference>
<evidence type="ECO:0000256" key="5">
    <source>
        <dbReference type="ARBA" id="ARBA00022824"/>
    </source>
</evidence>
<feature type="signal peptide" evidence="13">
    <location>
        <begin position="1"/>
        <end position="26"/>
    </location>
</feature>
<dbReference type="FunFam" id="1.10.238.10:FF:000104">
    <property type="entry name" value="calumenin isoform X1"/>
    <property type="match status" value="1"/>
</dbReference>
<evidence type="ECO:0000256" key="9">
    <source>
        <dbReference type="ARBA" id="ARBA00056975"/>
    </source>
</evidence>
<keyword evidence="6" id="KW-0106">Calcium</keyword>
<evidence type="ECO:0000256" key="8">
    <source>
        <dbReference type="ARBA" id="ARBA00023186"/>
    </source>
</evidence>
<dbReference type="GO" id="GO:0005788">
    <property type="term" value="C:endoplasmic reticulum lumen"/>
    <property type="evidence" value="ECO:0007669"/>
    <property type="project" value="UniProtKB-SubCell"/>
</dbReference>
<dbReference type="PROSITE" id="PS50222">
    <property type="entry name" value="EF_HAND_2"/>
    <property type="match status" value="3"/>
</dbReference>
<dbReference type="AlphaFoldDB" id="B4KGD2"/>
<dbReference type="FunCoup" id="B4KGD2">
    <property type="interactions" value="1973"/>
</dbReference>
<dbReference type="SMART" id="SM00054">
    <property type="entry name" value="EFh"/>
    <property type="match status" value="4"/>
</dbReference>
<feature type="region of interest" description="Disordered" evidence="12">
    <location>
        <begin position="37"/>
        <end position="69"/>
    </location>
</feature>
<dbReference type="InParanoid" id="B4KGD2"/>
<keyword evidence="4" id="KW-0677">Repeat</keyword>
<name>B4KGD2_DROMO</name>
<feature type="domain" description="EF-hand" evidence="14">
    <location>
        <begin position="185"/>
        <end position="220"/>
    </location>
</feature>
<feature type="compositionally biased region" description="Basic and acidic residues" evidence="12">
    <location>
        <begin position="47"/>
        <end position="69"/>
    </location>
</feature>
<evidence type="ECO:0000256" key="7">
    <source>
        <dbReference type="ARBA" id="ARBA00023180"/>
    </source>
</evidence>
<evidence type="ECO:0000256" key="6">
    <source>
        <dbReference type="ARBA" id="ARBA00022837"/>
    </source>
</evidence>
<dbReference type="CDD" id="cd16227">
    <property type="entry name" value="EFh_CREC_RCN2_like"/>
    <property type="match status" value="1"/>
</dbReference>
<dbReference type="SUPFAM" id="SSF47473">
    <property type="entry name" value="EF-hand"/>
    <property type="match status" value="2"/>
</dbReference>
<feature type="chain" id="PRO_5006456504" description="Reticulocalbin-3" evidence="13">
    <location>
        <begin position="27"/>
        <end position="349"/>
    </location>
</feature>
<comment type="function">
    <text evidence="9">Probable molecular chaperone assisting protein biosynthesis and transport in the endoplasmic reticulum. Required for the proper biosynthesis and transport of pulmonary surfactant-associated protein A/SP-A, pulmonary surfactant-associated protein D/SP-D and the lipid transporter ABCA3. By regulating both the proper expression and the degradation through the endoplasmic reticulum-associated protein degradation pathway of these proteins plays a crucial role in pulmonary surfactant homeostasis. Has an anti-fibrotic activity by negatively regulating the secretion of type I and type III collagens. This calcium-binding protein also transiently associates with immature PCSK6 and regulates its secretion.</text>
</comment>
<keyword evidence="8" id="KW-0143">Chaperone</keyword>
<dbReference type="InterPro" id="IPR002048">
    <property type="entry name" value="EF_hand_dom"/>
</dbReference>
<keyword evidence="3 13" id="KW-0732">Signal</keyword>
<keyword evidence="2" id="KW-0479">Metal-binding</keyword>
<dbReference type="OrthoDB" id="293868at2759"/>
<keyword evidence="7" id="KW-0325">Glycoprotein</keyword>
<sequence length="349" mass="40503">MCRVYPSTMARLTCLPILLCIIGALALVGPMPANGAVANSHKHEKHLSKERVKDGSYVPRDAHHHNDQGEHNVEFDHEAIIGNTKEAQEFDTLSPEESKRRLAILIKMMDLNNDEYIDRHELKAWILRSFKKLSEEEAADRFEEIDQDLDDKITWKEYLQDTYSMEDENFKKELIDFDSYEEEQKMIKQDKEMFHAADTNKDGVLNQEEYVLFQNPEEHPQMLPILLEHTMQDKDLNHDGKIEFQEFVGQAATHHDKEWLIAEKDRFDKDYDTNGDGALTGNEVLSWIVPSNTAIADDEVDHLFVSTDEDHDDRLSYLEILNNYDTFVGSEATDYGDHLQNIHHLTDEL</sequence>
<evidence type="ECO:0000256" key="3">
    <source>
        <dbReference type="ARBA" id="ARBA00022729"/>
    </source>
</evidence>
<evidence type="ECO:0000313" key="16">
    <source>
        <dbReference type="Proteomes" id="UP000009192"/>
    </source>
</evidence>
<dbReference type="InterPro" id="IPR018247">
    <property type="entry name" value="EF_Hand_1_Ca_BS"/>
</dbReference>
<protein>
    <recommendedName>
        <fullName evidence="11">Reticulocalbin-3</fullName>
    </recommendedName>
</protein>
<dbReference type="PROSITE" id="PS00018">
    <property type="entry name" value="EF_HAND_1"/>
    <property type="match status" value="4"/>
</dbReference>
<evidence type="ECO:0000256" key="13">
    <source>
        <dbReference type="SAM" id="SignalP"/>
    </source>
</evidence>
<dbReference type="eggNOG" id="KOG4223">
    <property type="taxonomic scope" value="Eukaryota"/>
</dbReference>
<dbReference type="HOGENOM" id="CLU_044718_0_0_1"/>
<dbReference type="GO" id="GO:0015031">
    <property type="term" value="P:protein transport"/>
    <property type="evidence" value="ECO:0007669"/>
    <property type="project" value="UniProtKB-ARBA"/>
</dbReference>
<comment type="subcellular location">
    <subcellularLocation>
        <location evidence="1">Endoplasmic reticulum lumen</location>
    </subcellularLocation>
</comment>
<dbReference type="PANTHER" id="PTHR10827:SF95">
    <property type="entry name" value="LD34388P"/>
    <property type="match status" value="1"/>
</dbReference>
<dbReference type="KEGG" id="dmo:Dmoj_GI15682"/>
<dbReference type="Gene3D" id="1.10.238.10">
    <property type="entry name" value="EF-hand"/>
    <property type="match status" value="3"/>
</dbReference>
<evidence type="ECO:0000313" key="15">
    <source>
        <dbReference type="EMBL" id="EDW11119.2"/>
    </source>
</evidence>
<proteinExistence type="predicted"/>
<keyword evidence="5" id="KW-0256">Endoplasmic reticulum</keyword>
<evidence type="ECO:0000256" key="12">
    <source>
        <dbReference type="SAM" id="MobiDB-lite"/>
    </source>
</evidence>
<dbReference type="Proteomes" id="UP000009192">
    <property type="component" value="Unassembled WGS sequence"/>
</dbReference>
<dbReference type="FunFam" id="1.10.238.10:FF:000424">
    <property type="entry name" value="GM18042"/>
    <property type="match status" value="1"/>
</dbReference>
<evidence type="ECO:0000256" key="11">
    <source>
        <dbReference type="ARBA" id="ARBA00072696"/>
    </source>
</evidence>
<feature type="domain" description="EF-hand" evidence="14">
    <location>
        <begin position="97"/>
        <end position="132"/>
    </location>
</feature>
<evidence type="ECO:0000259" key="14">
    <source>
        <dbReference type="PROSITE" id="PS50222"/>
    </source>
</evidence>
<evidence type="ECO:0000256" key="1">
    <source>
        <dbReference type="ARBA" id="ARBA00004319"/>
    </source>
</evidence>
<comment type="subunit">
    <text evidence="10">Interacts with PCSK6 (immature form including the propeptide); probably involved in the maturation and the secretion of PCSK6.</text>
</comment>
<evidence type="ECO:0000256" key="10">
    <source>
        <dbReference type="ARBA" id="ARBA00063143"/>
    </source>
</evidence>
<keyword evidence="16" id="KW-1185">Reference proteome</keyword>